<sequence>VYSNTVNTELNQRPSRRADNPADIKCRMSRKNSQLTSDHSFVARKTSFYVARNDMNTRLLFNSLSDTVFCPNSIDAASLESKIFIISLILEKCSEYVSSNYKIRYVTTFTIGSCCLEGQFVHYCVEFMSMLVDTAMSIFSPHFLLARILSGISFSVLLLSFVPGIACVCFLILLR</sequence>
<evidence type="ECO:0000313" key="3">
    <source>
        <dbReference type="Proteomes" id="UP001233999"/>
    </source>
</evidence>
<gene>
    <name evidence="2" type="ORF">L9F63_016543</name>
</gene>
<reference evidence="2" key="1">
    <citation type="journal article" date="2023" name="IScience">
        <title>Live-bearing cockroach genome reveals convergent evolutionary mechanisms linked to viviparity in insects and beyond.</title>
        <authorList>
            <person name="Fouks B."/>
            <person name="Harrison M.C."/>
            <person name="Mikhailova A.A."/>
            <person name="Marchal E."/>
            <person name="English S."/>
            <person name="Carruthers M."/>
            <person name="Jennings E.C."/>
            <person name="Chiamaka E.L."/>
            <person name="Frigard R.A."/>
            <person name="Pippel M."/>
            <person name="Attardo G.M."/>
            <person name="Benoit J.B."/>
            <person name="Bornberg-Bauer E."/>
            <person name="Tobe S.S."/>
        </authorList>
    </citation>
    <scope>NUCLEOTIDE SEQUENCE</scope>
    <source>
        <strain evidence="2">Stay&amp;Tobe</strain>
    </source>
</reference>
<proteinExistence type="predicted"/>
<feature type="non-terminal residue" evidence="2">
    <location>
        <position position="1"/>
    </location>
</feature>
<name>A0AAD8A0L9_DIPPU</name>
<accession>A0AAD8A0L9</accession>
<keyword evidence="1" id="KW-0472">Membrane</keyword>
<keyword evidence="1" id="KW-1133">Transmembrane helix</keyword>
<comment type="caution">
    <text evidence="2">The sequence shown here is derived from an EMBL/GenBank/DDBJ whole genome shotgun (WGS) entry which is preliminary data.</text>
</comment>
<feature type="non-terminal residue" evidence="2">
    <location>
        <position position="175"/>
    </location>
</feature>
<dbReference type="AlphaFoldDB" id="A0AAD8A0L9"/>
<organism evidence="2 3">
    <name type="scientific">Diploptera punctata</name>
    <name type="common">Pacific beetle cockroach</name>
    <dbReference type="NCBI Taxonomy" id="6984"/>
    <lineage>
        <taxon>Eukaryota</taxon>
        <taxon>Metazoa</taxon>
        <taxon>Ecdysozoa</taxon>
        <taxon>Arthropoda</taxon>
        <taxon>Hexapoda</taxon>
        <taxon>Insecta</taxon>
        <taxon>Pterygota</taxon>
        <taxon>Neoptera</taxon>
        <taxon>Polyneoptera</taxon>
        <taxon>Dictyoptera</taxon>
        <taxon>Blattodea</taxon>
        <taxon>Blaberoidea</taxon>
        <taxon>Blaberidae</taxon>
        <taxon>Diplopterinae</taxon>
        <taxon>Diploptera</taxon>
    </lineage>
</organism>
<keyword evidence="3" id="KW-1185">Reference proteome</keyword>
<evidence type="ECO:0000256" key="1">
    <source>
        <dbReference type="SAM" id="Phobius"/>
    </source>
</evidence>
<reference evidence="2" key="2">
    <citation type="submission" date="2023-05" db="EMBL/GenBank/DDBJ databases">
        <authorList>
            <person name="Fouks B."/>
        </authorList>
    </citation>
    <scope>NUCLEOTIDE SEQUENCE</scope>
    <source>
        <strain evidence="2">Stay&amp;Tobe</strain>
        <tissue evidence="2">Testes</tissue>
    </source>
</reference>
<dbReference type="Proteomes" id="UP001233999">
    <property type="component" value="Unassembled WGS sequence"/>
</dbReference>
<evidence type="ECO:0000313" key="2">
    <source>
        <dbReference type="EMBL" id="KAJ9590420.1"/>
    </source>
</evidence>
<keyword evidence="1" id="KW-0812">Transmembrane</keyword>
<protein>
    <submittedName>
        <fullName evidence="2">Uncharacterized protein</fullName>
    </submittedName>
</protein>
<dbReference type="EMBL" id="JASPKZ010004217">
    <property type="protein sequence ID" value="KAJ9590420.1"/>
    <property type="molecule type" value="Genomic_DNA"/>
</dbReference>
<feature type="transmembrane region" description="Helical" evidence="1">
    <location>
        <begin position="148"/>
        <end position="174"/>
    </location>
</feature>